<protein>
    <submittedName>
        <fullName evidence="7">Anoctamin like protein</fullName>
    </submittedName>
</protein>
<feature type="transmembrane region" description="Helical" evidence="5">
    <location>
        <begin position="278"/>
        <end position="300"/>
    </location>
</feature>
<accession>A0ABQ5KLL8</accession>
<evidence type="ECO:0000256" key="3">
    <source>
        <dbReference type="ARBA" id="ARBA00022989"/>
    </source>
</evidence>
<dbReference type="Pfam" id="PF04547">
    <property type="entry name" value="Anoctamin"/>
    <property type="match status" value="1"/>
</dbReference>
<keyword evidence="8" id="KW-1185">Reference proteome</keyword>
<dbReference type="Proteomes" id="UP001057375">
    <property type="component" value="Unassembled WGS sequence"/>
</dbReference>
<evidence type="ECO:0000259" key="6">
    <source>
        <dbReference type="Pfam" id="PF04547"/>
    </source>
</evidence>
<feature type="transmembrane region" description="Helical" evidence="5">
    <location>
        <begin position="595"/>
        <end position="624"/>
    </location>
</feature>
<evidence type="ECO:0000313" key="7">
    <source>
        <dbReference type="EMBL" id="GKT32219.1"/>
    </source>
</evidence>
<keyword evidence="2 5" id="KW-0812">Transmembrane</keyword>
<feature type="transmembrane region" description="Helical" evidence="5">
    <location>
        <begin position="376"/>
        <end position="399"/>
    </location>
</feature>
<evidence type="ECO:0000256" key="2">
    <source>
        <dbReference type="ARBA" id="ARBA00022692"/>
    </source>
</evidence>
<organism evidence="7 8">
    <name type="scientific">Aduncisulcus paluster</name>
    <dbReference type="NCBI Taxonomy" id="2918883"/>
    <lineage>
        <taxon>Eukaryota</taxon>
        <taxon>Metamonada</taxon>
        <taxon>Carpediemonas-like organisms</taxon>
        <taxon>Aduncisulcus</taxon>
    </lineage>
</organism>
<comment type="caution">
    <text evidence="7">The sequence shown here is derived from an EMBL/GenBank/DDBJ whole genome shotgun (WGS) entry which is preliminary data.</text>
</comment>
<evidence type="ECO:0000313" key="8">
    <source>
        <dbReference type="Proteomes" id="UP001057375"/>
    </source>
</evidence>
<dbReference type="PANTHER" id="PTHR12308">
    <property type="entry name" value="ANOCTAMIN"/>
    <property type="match status" value="1"/>
</dbReference>
<evidence type="ECO:0000256" key="1">
    <source>
        <dbReference type="ARBA" id="ARBA00004141"/>
    </source>
</evidence>
<evidence type="ECO:0000256" key="5">
    <source>
        <dbReference type="SAM" id="Phobius"/>
    </source>
</evidence>
<keyword evidence="3 5" id="KW-1133">Transmembrane helix</keyword>
<sequence>MGYVPTPTYTTGGMPGGMGPGMPLGMGQPMVSQPVQPSYVQPTSQASIYSQPPPAPISQPHVESLYPGHVPVPGGMAPMRAKPILPVIQTLDTGVTSTPVGAAPPPIAPPAQPTGWFAGFRSGLAAVTGIGAGMGSNDIDALYSYGTPEYFQAQKAKKRQFVESFALNDTNDFQELSPADLQHISLDLLAAEKEYHFRGRLPFCCSGLKDIGEVYGHGIRYYFFFLYFLCFVNFIQLLFSAIPVVHYFLLKKKEGFDLPALSELLFYSSTTFPLVHSTWRICAVLTIIWWFLNGFLYGIVFNRYKKKVKEEEQQARAEHIRDIVGSTVVGDVTQLGLDDLDDVDPYTVGADDGSSRSDERAENAGIGSVSRFFRQLFSWLIFIVSLCLSIYLVYVLYHIPTSSNPFWATMLPFITSISISVLNVIWKSVGKILTDKLERPRTWSATRKSALVKTFVFKMANLVALYAISGLVTSGEEEDQICPLAGTGKQFTVNIILDMTAFNALEIGIPLVLYGLMRKCFGSKKTDEEMRSVFDLSDEYLELFYRLSQCYFGTLGSPLIGGLCLIANLLEIAVDKSRLFYINRIPQRMESGMRGFIIFYLFIVGCCAFFAYPNGALIAIYNLWAQEPPSGKVWELSFFSRPDYQYCWD</sequence>
<feature type="transmembrane region" description="Helical" evidence="5">
    <location>
        <begin position="551"/>
        <end position="574"/>
    </location>
</feature>
<name>A0ABQ5KLL8_9EUKA</name>
<dbReference type="PANTHER" id="PTHR12308:SF80">
    <property type="entry name" value="DUF590 FAMILY PROTEIN"/>
    <property type="match status" value="1"/>
</dbReference>
<dbReference type="InterPro" id="IPR007632">
    <property type="entry name" value="Anoctamin"/>
</dbReference>
<gene>
    <name evidence="7" type="ORF">ADUPG1_006417</name>
</gene>
<dbReference type="InterPro" id="IPR049452">
    <property type="entry name" value="Anoctamin_TM"/>
</dbReference>
<reference evidence="7" key="1">
    <citation type="submission" date="2022-03" db="EMBL/GenBank/DDBJ databases">
        <title>Draft genome sequence of Aduncisulcus paluster, a free-living microaerophilic Fornicata.</title>
        <authorList>
            <person name="Yuyama I."/>
            <person name="Kume K."/>
            <person name="Tamura T."/>
            <person name="Inagaki Y."/>
            <person name="Hashimoto T."/>
        </authorList>
    </citation>
    <scope>NUCLEOTIDE SEQUENCE</scope>
    <source>
        <strain evidence="7">NY0171</strain>
    </source>
</reference>
<dbReference type="EMBL" id="BQXS01009955">
    <property type="protein sequence ID" value="GKT32219.1"/>
    <property type="molecule type" value="Genomic_DNA"/>
</dbReference>
<proteinExistence type="predicted"/>
<feature type="transmembrane region" description="Helical" evidence="5">
    <location>
        <begin position="224"/>
        <end position="249"/>
    </location>
</feature>
<feature type="transmembrane region" description="Helical" evidence="5">
    <location>
        <begin position="405"/>
        <end position="429"/>
    </location>
</feature>
<feature type="transmembrane region" description="Helical" evidence="5">
    <location>
        <begin position="450"/>
        <end position="468"/>
    </location>
</feature>
<keyword evidence="4 5" id="KW-0472">Membrane</keyword>
<comment type="subcellular location">
    <subcellularLocation>
        <location evidence="1">Membrane</location>
        <topology evidence="1">Multi-pass membrane protein</topology>
    </subcellularLocation>
</comment>
<feature type="domain" description="Anoctamin transmembrane" evidence="6">
    <location>
        <begin position="213"/>
        <end position="586"/>
    </location>
</feature>
<evidence type="ECO:0000256" key="4">
    <source>
        <dbReference type="ARBA" id="ARBA00023136"/>
    </source>
</evidence>